<keyword evidence="15" id="KW-1185">Reference proteome</keyword>
<sequence length="259" mass="30255">MTVQLEKHKMFIIFRTLLILIHLLYSLRLIIYNSCLIVHRKCIGYWYKKNPKIEIEMLVHSMNKLRKLPEHVVILGEKKDCIKDSIQIISWCITLGIPFISFYGRKDFLSQHENALKQEFAVRRPELMEYINWSQLHIPRKENGITGSNTVIRILLPCKNSGKGGVVLLTQHLAEAVTTKNLKIEEINENFICEKMTLKGIPDPDLALIHGHICSTYGFLPWHIRTTGFVTLPECHNVSVKDFIWILKKYSKREQRYGE</sequence>
<evidence type="ECO:0000256" key="12">
    <source>
        <dbReference type="ARBA" id="ARBA00047353"/>
    </source>
</evidence>
<evidence type="ECO:0000256" key="7">
    <source>
        <dbReference type="ARBA" id="ARBA00022692"/>
    </source>
</evidence>
<keyword evidence="10 13" id="KW-1133">Transmembrane helix</keyword>
<evidence type="ECO:0000313" key="14">
    <source>
        <dbReference type="EMBL" id="KAF7403180.1"/>
    </source>
</evidence>
<proteinExistence type="inferred from homology"/>
<keyword evidence="7 13" id="KW-0812">Transmembrane</keyword>
<evidence type="ECO:0000256" key="11">
    <source>
        <dbReference type="ARBA" id="ARBA00023136"/>
    </source>
</evidence>
<dbReference type="Proteomes" id="UP000617340">
    <property type="component" value="Unassembled WGS sequence"/>
</dbReference>
<evidence type="ECO:0000256" key="9">
    <source>
        <dbReference type="ARBA" id="ARBA00022842"/>
    </source>
</evidence>
<dbReference type="UniPathway" id="UPA00378"/>
<accession>A0A834KAY6</accession>
<keyword evidence="11 13" id="KW-0472">Membrane</keyword>
<dbReference type="InterPro" id="IPR038887">
    <property type="entry name" value="Nus1/NgBR"/>
</dbReference>
<protein>
    <recommendedName>
        <fullName evidence="5">ditrans,polycis-polyprenyl diphosphate synthase [(2E,6E)-farnesyldiphosphate specific]</fullName>
        <ecNumber evidence="5">2.5.1.87</ecNumber>
    </recommendedName>
</protein>
<dbReference type="SUPFAM" id="SSF64005">
    <property type="entry name" value="Undecaprenyl diphosphate synthase"/>
    <property type="match status" value="1"/>
</dbReference>
<dbReference type="EMBL" id="JACSDZ010000005">
    <property type="protein sequence ID" value="KAF7403180.1"/>
    <property type="molecule type" value="Genomic_DNA"/>
</dbReference>
<reference evidence="14" key="1">
    <citation type="journal article" date="2020" name="G3 (Bethesda)">
        <title>High-Quality Assemblies for Three Invasive Social Wasps from the &lt;i&gt;Vespula&lt;/i&gt; Genus.</title>
        <authorList>
            <person name="Harrop T.W.R."/>
            <person name="Guhlin J."/>
            <person name="McLaughlin G.M."/>
            <person name="Permina E."/>
            <person name="Stockwell P."/>
            <person name="Gilligan J."/>
            <person name="Le Lec M.F."/>
            <person name="Gruber M.A.M."/>
            <person name="Quinn O."/>
            <person name="Lovegrove M."/>
            <person name="Duncan E.J."/>
            <person name="Remnant E.J."/>
            <person name="Van Eeckhoven J."/>
            <person name="Graham B."/>
            <person name="Knapp R.A."/>
            <person name="Langford K.W."/>
            <person name="Kronenberg Z."/>
            <person name="Press M.O."/>
            <person name="Eacker S.M."/>
            <person name="Wilson-Rankin E.E."/>
            <person name="Purcell J."/>
            <person name="Lester P.J."/>
            <person name="Dearden P.K."/>
        </authorList>
    </citation>
    <scope>NUCLEOTIDE SEQUENCE</scope>
    <source>
        <strain evidence="14">Linc-1</strain>
    </source>
</reference>
<dbReference type="PANTHER" id="PTHR21528">
    <property type="entry name" value="DEHYDRODOLICHYL DIPHOSPHATE SYNTHASE COMPLEX SUBUNIT NUS1"/>
    <property type="match status" value="1"/>
</dbReference>
<evidence type="ECO:0000256" key="10">
    <source>
        <dbReference type="ARBA" id="ARBA00022989"/>
    </source>
</evidence>
<comment type="cofactor">
    <cofactor evidence="1">
        <name>Mg(2+)</name>
        <dbReference type="ChEBI" id="CHEBI:18420"/>
    </cofactor>
</comment>
<dbReference type="AlphaFoldDB" id="A0A834KAY6"/>
<name>A0A834KAY6_VESGE</name>
<dbReference type="PANTHER" id="PTHR21528:SF0">
    <property type="entry name" value="DEHYDRODOLICHYL DIPHOSPHATE SYNTHASE COMPLEX SUBUNIT NUS1"/>
    <property type="match status" value="1"/>
</dbReference>
<comment type="caution">
    <text evidence="14">The sequence shown here is derived from an EMBL/GenBank/DDBJ whole genome shotgun (WGS) entry which is preliminary data.</text>
</comment>
<evidence type="ECO:0000256" key="8">
    <source>
        <dbReference type="ARBA" id="ARBA00022824"/>
    </source>
</evidence>
<dbReference type="Gene3D" id="3.40.1180.10">
    <property type="entry name" value="Decaprenyl diphosphate synthase-like"/>
    <property type="match status" value="1"/>
</dbReference>
<evidence type="ECO:0000256" key="13">
    <source>
        <dbReference type="SAM" id="Phobius"/>
    </source>
</evidence>
<evidence type="ECO:0000256" key="5">
    <source>
        <dbReference type="ARBA" id="ARBA00012596"/>
    </source>
</evidence>
<evidence type="ECO:0000256" key="1">
    <source>
        <dbReference type="ARBA" id="ARBA00001946"/>
    </source>
</evidence>
<evidence type="ECO:0000256" key="4">
    <source>
        <dbReference type="ARBA" id="ARBA00005432"/>
    </source>
</evidence>
<dbReference type="InterPro" id="IPR036424">
    <property type="entry name" value="UPP_synth-like_sf"/>
</dbReference>
<comment type="similarity">
    <text evidence="4">Belongs to the UPP synthase family.</text>
</comment>
<organism evidence="14 15">
    <name type="scientific">Vespula germanica</name>
    <name type="common">German yellow jacket</name>
    <name type="synonym">Paravespula germanica</name>
    <dbReference type="NCBI Taxonomy" id="30212"/>
    <lineage>
        <taxon>Eukaryota</taxon>
        <taxon>Metazoa</taxon>
        <taxon>Ecdysozoa</taxon>
        <taxon>Arthropoda</taxon>
        <taxon>Hexapoda</taxon>
        <taxon>Insecta</taxon>
        <taxon>Pterygota</taxon>
        <taxon>Neoptera</taxon>
        <taxon>Endopterygota</taxon>
        <taxon>Hymenoptera</taxon>
        <taxon>Apocrita</taxon>
        <taxon>Aculeata</taxon>
        <taxon>Vespoidea</taxon>
        <taxon>Vespidae</taxon>
        <taxon>Vespinae</taxon>
        <taxon>Vespula</taxon>
    </lineage>
</organism>
<comment type="pathway">
    <text evidence="3">Protein modification; protein glycosylation.</text>
</comment>
<keyword evidence="8" id="KW-0256">Endoplasmic reticulum</keyword>
<evidence type="ECO:0000256" key="6">
    <source>
        <dbReference type="ARBA" id="ARBA00022679"/>
    </source>
</evidence>
<gene>
    <name evidence="14" type="ORF">HZH68_005974</name>
</gene>
<dbReference type="GO" id="GO:0045547">
    <property type="term" value="F:ditrans,polycis-polyprenyl diphosphate synthase [(2E,6E)-farnesyl diphosphate specific] activity"/>
    <property type="evidence" value="ECO:0007669"/>
    <property type="project" value="UniProtKB-EC"/>
</dbReference>
<evidence type="ECO:0000313" key="15">
    <source>
        <dbReference type="Proteomes" id="UP000617340"/>
    </source>
</evidence>
<evidence type="ECO:0000256" key="3">
    <source>
        <dbReference type="ARBA" id="ARBA00004922"/>
    </source>
</evidence>
<dbReference type="GO" id="GO:1904423">
    <property type="term" value="C:dehydrodolichyl diphosphate synthase complex"/>
    <property type="evidence" value="ECO:0007669"/>
    <property type="project" value="InterPro"/>
</dbReference>
<comment type="subcellular location">
    <subcellularLocation>
        <location evidence="2">Endoplasmic reticulum membrane</location>
    </subcellularLocation>
</comment>
<keyword evidence="6" id="KW-0808">Transferase</keyword>
<evidence type="ECO:0000256" key="2">
    <source>
        <dbReference type="ARBA" id="ARBA00004586"/>
    </source>
</evidence>
<comment type="catalytic activity">
    <reaction evidence="12">
        <text>n isopentenyl diphosphate + (2E,6E)-farnesyl diphosphate = a di-trans,poly-cis-polyprenyl diphosphate + n diphosphate</text>
        <dbReference type="Rhea" id="RHEA:53008"/>
        <dbReference type="Rhea" id="RHEA-COMP:19494"/>
        <dbReference type="ChEBI" id="CHEBI:33019"/>
        <dbReference type="ChEBI" id="CHEBI:128769"/>
        <dbReference type="ChEBI" id="CHEBI:136960"/>
        <dbReference type="ChEBI" id="CHEBI:175763"/>
        <dbReference type="EC" id="2.5.1.87"/>
    </reaction>
</comment>
<feature type="transmembrane region" description="Helical" evidence="13">
    <location>
        <begin position="12"/>
        <end position="32"/>
    </location>
</feature>
<keyword evidence="9" id="KW-0460">Magnesium</keyword>
<dbReference type="GO" id="GO:0005789">
    <property type="term" value="C:endoplasmic reticulum membrane"/>
    <property type="evidence" value="ECO:0007669"/>
    <property type="project" value="UniProtKB-SubCell"/>
</dbReference>
<dbReference type="EC" id="2.5.1.87" evidence="5"/>